<dbReference type="Proteomes" id="UP001165082">
    <property type="component" value="Unassembled WGS sequence"/>
</dbReference>
<sequence length="204" mass="22954">MNVVTFGWLGHDKQARSLMDFLERKLRHQRDCPNLVTAESENCKDIYDLNIECLQASFAQAIKSLRKEACMDVEKVAEMSLLVGEFGKVRDEYAKAHGKGEGAKPLTETQRILADCSGEKYAEKRAKVEEVVLYMLDEIFARNLEFKREDRLKWLHEGVDVKGKNRSWEAATRESRPVRGPDEAEQAQGGGGEGCTKVCGGGDR</sequence>
<comment type="caution">
    <text evidence="2">The sequence shown here is derived from an EMBL/GenBank/DDBJ whole genome shotgun (WGS) entry which is preliminary data.</text>
</comment>
<organism evidence="2 3">
    <name type="scientific">Triparma retinervis</name>
    <dbReference type="NCBI Taxonomy" id="2557542"/>
    <lineage>
        <taxon>Eukaryota</taxon>
        <taxon>Sar</taxon>
        <taxon>Stramenopiles</taxon>
        <taxon>Ochrophyta</taxon>
        <taxon>Bolidophyceae</taxon>
        <taxon>Parmales</taxon>
        <taxon>Triparmaceae</taxon>
        <taxon>Triparma</taxon>
    </lineage>
</organism>
<feature type="region of interest" description="Disordered" evidence="1">
    <location>
        <begin position="166"/>
        <end position="204"/>
    </location>
</feature>
<dbReference type="OrthoDB" id="10377696at2759"/>
<proteinExistence type="predicted"/>
<dbReference type="EMBL" id="BRXZ01004480">
    <property type="protein sequence ID" value="GMH49714.1"/>
    <property type="molecule type" value="Genomic_DNA"/>
</dbReference>
<dbReference type="AlphaFoldDB" id="A0A9W7DN38"/>
<protein>
    <submittedName>
        <fullName evidence="2">Uncharacterized protein</fullName>
    </submittedName>
</protein>
<evidence type="ECO:0000256" key="1">
    <source>
        <dbReference type="SAM" id="MobiDB-lite"/>
    </source>
</evidence>
<feature type="compositionally biased region" description="Gly residues" evidence="1">
    <location>
        <begin position="188"/>
        <end position="204"/>
    </location>
</feature>
<evidence type="ECO:0000313" key="3">
    <source>
        <dbReference type="Proteomes" id="UP001165082"/>
    </source>
</evidence>
<feature type="compositionally biased region" description="Basic and acidic residues" evidence="1">
    <location>
        <begin position="166"/>
        <end position="182"/>
    </location>
</feature>
<name>A0A9W7DN38_9STRA</name>
<keyword evidence="3" id="KW-1185">Reference proteome</keyword>
<gene>
    <name evidence="2" type="ORF">TrRE_jg1572</name>
</gene>
<reference evidence="2" key="1">
    <citation type="submission" date="2022-07" db="EMBL/GenBank/DDBJ databases">
        <title>Genome analysis of Parmales, a sister group of diatoms, reveals the evolutionary specialization of diatoms from phago-mixotrophs to photoautotrophs.</title>
        <authorList>
            <person name="Ban H."/>
            <person name="Sato S."/>
            <person name="Yoshikawa S."/>
            <person name="Kazumasa Y."/>
            <person name="Nakamura Y."/>
            <person name="Ichinomiya M."/>
            <person name="Saitoh K."/>
            <person name="Sato N."/>
            <person name="Blanc-Mathieu R."/>
            <person name="Endo H."/>
            <person name="Kuwata A."/>
            <person name="Ogata H."/>
        </authorList>
    </citation>
    <scope>NUCLEOTIDE SEQUENCE</scope>
</reference>
<accession>A0A9W7DN38</accession>
<evidence type="ECO:0000313" key="2">
    <source>
        <dbReference type="EMBL" id="GMH49714.1"/>
    </source>
</evidence>